<evidence type="ECO:0000313" key="2">
    <source>
        <dbReference type="EMBL" id="CAH0386123.1"/>
    </source>
</evidence>
<dbReference type="PANTHER" id="PTHR33327:SF3">
    <property type="entry name" value="RNA-DIRECTED DNA POLYMERASE"/>
    <property type="match status" value="1"/>
</dbReference>
<protein>
    <submittedName>
        <fullName evidence="2">Uncharacterized protein</fullName>
    </submittedName>
</protein>
<reference evidence="2" key="1">
    <citation type="submission" date="2021-12" db="EMBL/GenBank/DDBJ databases">
        <authorList>
            <person name="King R."/>
        </authorList>
    </citation>
    <scope>NUCLEOTIDE SEQUENCE</scope>
</reference>
<organism evidence="2 3">
    <name type="scientific">Bemisia tabaci</name>
    <name type="common">Sweetpotato whitefly</name>
    <name type="synonym">Aleurodes tabaci</name>
    <dbReference type="NCBI Taxonomy" id="7038"/>
    <lineage>
        <taxon>Eukaryota</taxon>
        <taxon>Metazoa</taxon>
        <taxon>Ecdysozoa</taxon>
        <taxon>Arthropoda</taxon>
        <taxon>Hexapoda</taxon>
        <taxon>Insecta</taxon>
        <taxon>Pterygota</taxon>
        <taxon>Neoptera</taxon>
        <taxon>Paraneoptera</taxon>
        <taxon>Hemiptera</taxon>
        <taxon>Sternorrhyncha</taxon>
        <taxon>Aleyrodoidea</taxon>
        <taxon>Aleyrodidae</taxon>
        <taxon>Aleyrodinae</taxon>
        <taxon>Bemisia</taxon>
    </lineage>
</organism>
<keyword evidence="3" id="KW-1185">Reference proteome</keyword>
<evidence type="ECO:0000256" key="1">
    <source>
        <dbReference type="SAM" id="MobiDB-lite"/>
    </source>
</evidence>
<accession>A0A9P0A9W5</accession>
<gene>
    <name evidence="2" type="ORF">BEMITA_LOCUS5282</name>
</gene>
<dbReference type="AlphaFoldDB" id="A0A9P0A9W5"/>
<name>A0A9P0A9W5_BEMTA</name>
<sequence length="223" mass="25502">MATGGENFDDIDPALKAANDKNLALLDQMKMMREEMNFYQAKLAERQPAITGEKKNIKLPPFKLEKPQLWFSQVESISTVWNITNEMMQYSLQQRLPRQAQAILQTHSQETSINELAKIADRILEIVPPPSVCAATAPPETQTSNLEKMLLVLTERLDQLEVTQKKLHRDLSRSRSRSRSRSENDRRNGVCFYHHKFGDEARACRQPCSYKPKSTPTNSTGNQ</sequence>
<feature type="region of interest" description="Disordered" evidence="1">
    <location>
        <begin position="165"/>
        <end position="185"/>
    </location>
</feature>
<evidence type="ECO:0000313" key="3">
    <source>
        <dbReference type="Proteomes" id="UP001152759"/>
    </source>
</evidence>
<dbReference type="EMBL" id="OU963864">
    <property type="protein sequence ID" value="CAH0386123.1"/>
    <property type="molecule type" value="Genomic_DNA"/>
</dbReference>
<dbReference type="PANTHER" id="PTHR33327">
    <property type="entry name" value="ENDONUCLEASE"/>
    <property type="match status" value="1"/>
</dbReference>
<proteinExistence type="predicted"/>
<dbReference type="Proteomes" id="UP001152759">
    <property type="component" value="Chromosome 3"/>
</dbReference>